<sequence>MSHPRLHPLRAPQYGFTLLEMLVAIAIFAVLSMGAYQVLQGVLTSDEVAKRKERRLSELQLVFTLLERDISQMVPRSGRIDGENNTILLAASRFGQESDDWGIAFMRSGWLNPDGMLPRSHLQRVGWRLKEQTLERLSYLYPDPVIGTEPRVQAVLTKVTGFRLFFFRQGGWQEEWSERRVLPDGLAVELDLADYGTIRRQFLIGAGGQRADNSGNSSGGSSGDKTDDNNTDNSNGSEPPPAEQENNAGQPEPDRREDDIANGG</sequence>
<dbReference type="InterPro" id="IPR012902">
    <property type="entry name" value="N_methyl_site"/>
</dbReference>
<keyword evidence="8 11" id="KW-1133">Transmembrane helix</keyword>
<dbReference type="InterPro" id="IPR010055">
    <property type="entry name" value="T2SS_protein-GspJ"/>
</dbReference>
<dbReference type="NCBIfam" id="TIGR02532">
    <property type="entry name" value="IV_pilin_GFxxxE"/>
    <property type="match status" value="1"/>
</dbReference>
<evidence type="ECO:0000313" key="13">
    <source>
        <dbReference type="Proteomes" id="UP000235861"/>
    </source>
</evidence>
<organism evidence="12 13">
    <name type="scientific">Aeromonas cavernicola</name>
    <dbReference type="NCBI Taxonomy" id="1006623"/>
    <lineage>
        <taxon>Bacteria</taxon>
        <taxon>Pseudomonadati</taxon>
        <taxon>Pseudomonadota</taxon>
        <taxon>Gammaproteobacteria</taxon>
        <taxon>Aeromonadales</taxon>
        <taxon>Aeromonadaceae</taxon>
        <taxon>Aeromonas</taxon>
    </lineage>
</organism>
<keyword evidence="6" id="KW-0997">Cell inner membrane</keyword>
<dbReference type="GO" id="GO:0015628">
    <property type="term" value="P:protein secretion by the type II secretion system"/>
    <property type="evidence" value="ECO:0007669"/>
    <property type="project" value="InterPro"/>
</dbReference>
<evidence type="ECO:0000256" key="9">
    <source>
        <dbReference type="ARBA" id="ARBA00023136"/>
    </source>
</evidence>
<evidence type="ECO:0000256" key="7">
    <source>
        <dbReference type="ARBA" id="ARBA00022692"/>
    </source>
</evidence>
<keyword evidence="13" id="KW-1185">Reference proteome</keyword>
<dbReference type="RefSeq" id="WP_100295352.1">
    <property type="nucleotide sequence ID" value="NZ_PGGC01000212.1"/>
</dbReference>
<dbReference type="GO" id="GO:0005886">
    <property type="term" value="C:plasma membrane"/>
    <property type="evidence" value="ECO:0007669"/>
    <property type="project" value="UniProtKB-SubCell"/>
</dbReference>
<dbReference type="InterPro" id="IPR045584">
    <property type="entry name" value="Pilin-like"/>
</dbReference>
<dbReference type="Pfam" id="PF11612">
    <property type="entry name" value="T2SSJ"/>
    <property type="match status" value="1"/>
</dbReference>
<evidence type="ECO:0000256" key="2">
    <source>
        <dbReference type="ARBA" id="ARBA00011084"/>
    </source>
</evidence>
<dbReference type="InterPro" id="IPR051621">
    <property type="entry name" value="T2SS_protein_J"/>
</dbReference>
<dbReference type="OrthoDB" id="9794345at2"/>
<evidence type="ECO:0000256" key="5">
    <source>
        <dbReference type="ARBA" id="ARBA00022481"/>
    </source>
</evidence>
<dbReference type="SUPFAM" id="SSF54523">
    <property type="entry name" value="Pili subunits"/>
    <property type="match status" value="2"/>
</dbReference>
<accession>A0A2H9U0D7</accession>
<feature type="compositionally biased region" description="Basic and acidic residues" evidence="10">
    <location>
        <begin position="252"/>
        <end position="264"/>
    </location>
</feature>
<evidence type="ECO:0000313" key="12">
    <source>
        <dbReference type="EMBL" id="PJG57473.1"/>
    </source>
</evidence>
<evidence type="ECO:0000256" key="6">
    <source>
        <dbReference type="ARBA" id="ARBA00022519"/>
    </source>
</evidence>
<comment type="caution">
    <text evidence="12">The sequence shown here is derived from an EMBL/GenBank/DDBJ whole genome shotgun (WGS) entry which is preliminary data.</text>
</comment>
<dbReference type="PANTHER" id="PTHR39583:SF2">
    <property type="entry name" value="TYPE II SECRETION SYSTEM PROTEIN J"/>
    <property type="match status" value="1"/>
</dbReference>
<keyword evidence="4" id="KW-1003">Cell membrane</keyword>
<comment type="subcellular location">
    <subcellularLocation>
        <location evidence="1">Cell inner membrane</location>
        <topology evidence="1">Single-pass membrane protein</topology>
    </subcellularLocation>
</comment>
<dbReference type="Gene3D" id="2.10.70.20">
    <property type="entry name" value="gspk-gspi-gspj complex like domains"/>
    <property type="match status" value="1"/>
</dbReference>
<dbReference type="Proteomes" id="UP000235861">
    <property type="component" value="Unassembled WGS sequence"/>
</dbReference>
<feature type="region of interest" description="Disordered" evidence="10">
    <location>
        <begin position="207"/>
        <end position="264"/>
    </location>
</feature>
<reference evidence="12 13" key="1">
    <citation type="submission" date="2017-11" db="EMBL/GenBank/DDBJ databases">
        <title>Draft genome sequence of environmental isolate Aeromonas cavernicola sp. nov. MDC 2508.</title>
        <authorList>
            <person name="Colston S.M."/>
            <person name="Navarro A."/>
            <person name="Martinez-Murcia A.J."/>
            <person name="Graf J."/>
        </authorList>
    </citation>
    <scope>NUCLEOTIDE SEQUENCE [LARGE SCALE GENOMIC DNA]</scope>
    <source>
        <strain evidence="12 13">MDC 2508</strain>
    </source>
</reference>
<protein>
    <recommendedName>
        <fullName evidence="3">Type II secretion system protein J</fullName>
    </recommendedName>
</protein>
<comment type="similarity">
    <text evidence="2">Belongs to the GSP J family.</text>
</comment>
<proteinExistence type="inferred from homology"/>
<evidence type="ECO:0000256" key="10">
    <source>
        <dbReference type="SAM" id="MobiDB-lite"/>
    </source>
</evidence>
<keyword evidence="9 11" id="KW-0472">Membrane</keyword>
<keyword evidence="5" id="KW-0488">Methylation</keyword>
<dbReference type="AlphaFoldDB" id="A0A2H9U0D7"/>
<dbReference type="Pfam" id="PF07963">
    <property type="entry name" value="N_methyl"/>
    <property type="match status" value="1"/>
</dbReference>
<evidence type="ECO:0000256" key="3">
    <source>
        <dbReference type="ARBA" id="ARBA00021539"/>
    </source>
</evidence>
<dbReference type="PANTHER" id="PTHR39583">
    <property type="entry name" value="TYPE II SECRETION SYSTEM PROTEIN J-RELATED"/>
    <property type="match status" value="1"/>
</dbReference>
<dbReference type="NCBIfam" id="TIGR01711">
    <property type="entry name" value="gspJ"/>
    <property type="match status" value="1"/>
</dbReference>
<evidence type="ECO:0000256" key="11">
    <source>
        <dbReference type="SAM" id="Phobius"/>
    </source>
</evidence>
<feature type="transmembrane region" description="Helical" evidence="11">
    <location>
        <begin position="21"/>
        <end position="39"/>
    </location>
</feature>
<keyword evidence="7 11" id="KW-0812">Transmembrane</keyword>
<dbReference type="GO" id="GO:0015627">
    <property type="term" value="C:type II protein secretion system complex"/>
    <property type="evidence" value="ECO:0007669"/>
    <property type="project" value="InterPro"/>
</dbReference>
<evidence type="ECO:0000256" key="8">
    <source>
        <dbReference type="ARBA" id="ARBA00022989"/>
    </source>
</evidence>
<dbReference type="Gene3D" id="3.10.610.10">
    <property type="entry name" value="GSPII I/J protein-like"/>
    <property type="match status" value="1"/>
</dbReference>
<name>A0A2H9U0D7_9GAMM</name>
<dbReference type="EMBL" id="PGGC01000212">
    <property type="protein sequence ID" value="PJG57473.1"/>
    <property type="molecule type" value="Genomic_DNA"/>
</dbReference>
<evidence type="ECO:0000256" key="4">
    <source>
        <dbReference type="ARBA" id="ARBA00022475"/>
    </source>
</evidence>
<gene>
    <name evidence="12" type="primary">gspJ</name>
    <name evidence="12" type="ORF">CUC53_17825</name>
</gene>
<evidence type="ECO:0000256" key="1">
    <source>
        <dbReference type="ARBA" id="ARBA00004377"/>
    </source>
</evidence>